<evidence type="ECO:0000313" key="4">
    <source>
        <dbReference type="Proteomes" id="UP000054742"/>
    </source>
</evidence>
<dbReference type="STRING" id="29422.Lbru_1023"/>
<comment type="caution">
    <text evidence="3">The sequence shown here is derived from an EMBL/GenBank/DDBJ whole genome shotgun (WGS) entry which is preliminary data.</text>
</comment>
<dbReference type="Proteomes" id="UP000054742">
    <property type="component" value="Unassembled WGS sequence"/>
</dbReference>
<feature type="transmembrane region" description="Helical" evidence="1">
    <location>
        <begin position="6"/>
        <end position="28"/>
    </location>
</feature>
<evidence type="ECO:0000313" key="3">
    <source>
        <dbReference type="EMBL" id="KTC85227.1"/>
    </source>
</evidence>
<keyword evidence="1" id="KW-1133">Transmembrane helix</keyword>
<dbReference type="AlphaFoldDB" id="A0A0W0SPD9"/>
<name>A0A0W0SPD9_9GAMM</name>
<dbReference type="PANTHER" id="PTHR36698">
    <property type="entry name" value="BLL5892 PROTEIN"/>
    <property type="match status" value="1"/>
</dbReference>
<proteinExistence type="predicted"/>
<evidence type="ECO:0000256" key="1">
    <source>
        <dbReference type="SAM" id="Phobius"/>
    </source>
</evidence>
<keyword evidence="1" id="KW-0812">Transmembrane</keyword>
<dbReference type="PATRIC" id="fig|29422.6.peg.1075"/>
<dbReference type="OrthoDB" id="9806984at2"/>
<accession>A0A0W0SPD9</accession>
<gene>
    <name evidence="3" type="ORF">Lbru_1023</name>
</gene>
<dbReference type="RefSeq" id="WP_058441112.1">
    <property type="nucleotide sequence ID" value="NZ_CAAAHU010000009.1"/>
</dbReference>
<reference evidence="3 4" key="1">
    <citation type="submission" date="2015-11" db="EMBL/GenBank/DDBJ databases">
        <title>Genomic analysis of 38 Legionella species identifies large and diverse effector repertoires.</title>
        <authorList>
            <person name="Burstein D."/>
            <person name="Amaro F."/>
            <person name="Zusman T."/>
            <person name="Lifshitz Z."/>
            <person name="Cohen O."/>
            <person name="Gilbert J.A."/>
            <person name="Pupko T."/>
            <person name="Shuman H.A."/>
            <person name="Segal G."/>
        </authorList>
    </citation>
    <scope>NUCLEOTIDE SEQUENCE [LARGE SCALE GENOMIC DNA]</scope>
    <source>
        <strain evidence="3 4">ATCC 43878</strain>
    </source>
</reference>
<dbReference type="Pfam" id="PF02470">
    <property type="entry name" value="MlaD"/>
    <property type="match status" value="1"/>
</dbReference>
<feature type="domain" description="Mce/MlaD" evidence="2">
    <location>
        <begin position="39"/>
        <end position="114"/>
    </location>
</feature>
<keyword evidence="1" id="KW-0472">Membrane</keyword>
<dbReference type="PANTHER" id="PTHR36698:SF2">
    <property type="entry name" value="MCE_MLAD DOMAIN-CONTAINING PROTEIN"/>
    <property type="match status" value="1"/>
</dbReference>
<sequence length="307" mass="33422">MEAKTNYTVVGIIVLILIAGLIASALWLSVGFEQKKYLTYEVYMHEAVSGLSNEAAVKFNGVQVGFVRKIELNQDDPQQVKLLLNIEEGTPITTSTSATLISQGITGTTYVGLSASSSDLTPLKKLPKHLYPIIPSKPSLFHQLDSVLKEVSENVNKVSVEVSRIFDKENAEYIKKTLANFKTVTDVLAKDSEHIHQSLQSADMFLNNAAKVSQQFPAVVADLKVGVRKFNTMANSVSHAGDEIAETMQAGKLAINKISQQAVPPTVVLLRRLDVIAANLEKISAQMRQNPSVIIRGTKPPKNGPGE</sequence>
<evidence type="ECO:0000259" key="2">
    <source>
        <dbReference type="Pfam" id="PF02470"/>
    </source>
</evidence>
<protein>
    <submittedName>
        <fullName evidence="3">ABC transport system periplasmic substrate binding protein</fullName>
    </submittedName>
</protein>
<keyword evidence="4" id="KW-1185">Reference proteome</keyword>
<organism evidence="3 4">
    <name type="scientific">Legionella brunensis</name>
    <dbReference type="NCBI Taxonomy" id="29422"/>
    <lineage>
        <taxon>Bacteria</taxon>
        <taxon>Pseudomonadati</taxon>
        <taxon>Pseudomonadota</taxon>
        <taxon>Gammaproteobacteria</taxon>
        <taxon>Legionellales</taxon>
        <taxon>Legionellaceae</taxon>
        <taxon>Legionella</taxon>
    </lineage>
</organism>
<dbReference type="EMBL" id="LNXV01000007">
    <property type="protein sequence ID" value="KTC85227.1"/>
    <property type="molecule type" value="Genomic_DNA"/>
</dbReference>
<dbReference type="InterPro" id="IPR003399">
    <property type="entry name" value="Mce/MlaD"/>
</dbReference>